<name>A0A8D1K8T9_PIG</name>
<evidence type="ECO:0000256" key="10">
    <source>
        <dbReference type="SAM" id="MobiDB-lite"/>
    </source>
</evidence>
<evidence type="ECO:0000256" key="8">
    <source>
        <dbReference type="PIRNR" id="PIRNR001475"/>
    </source>
</evidence>
<evidence type="ECO:0000256" key="7">
    <source>
        <dbReference type="ARBA" id="ARBA00023235"/>
    </source>
</evidence>
<evidence type="ECO:0000256" key="9">
    <source>
        <dbReference type="PROSITE-ProRule" id="PRU00176"/>
    </source>
</evidence>
<evidence type="ECO:0000313" key="13">
    <source>
        <dbReference type="Ensembl" id="ENSSSCP00040018098.1"/>
    </source>
</evidence>
<organism evidence="13 14">
    <name type="scientific">Sus scrofa</name>
    <name type="common">Pig</name>
    <dbReference type="NCBI Taxonomy" id="9823"/>
    <lineage>
        <taxon>Eukaryota</taxon>
        <taxon>Metazoa</taxon>
        <taxon>Chordata</taxon>
        <taxon>Craniata</taxon>
        <taxon>Vertebrata</taxon>
        <taxon>Euteleostomi</taxon>
        <taxon>Mammalia</taxon>
        <taxon>Eutheria</taxon>
        <taxon>Laurasiatheria</taxon>
        <taxon>Artiodactyla</taxon>
        <taxon>Suina</taxon>
        <taxon>Suidae</taxon>
        <taxon>Sus</taxon>
    </lineage>
</organism>
<evidence type="ECO:0000256" key="4">
    <source>
        <dbReference type="ARBA" id="ARBA00021137"/>
    </source>
</evidence>
<evidence type="ECO:0000256" key="6">
    <source>
        <dbReference type="ARBA" id="ARBA00023110"/>
    </source>
</evidence>
<keyword evidence="5 9" id="KW-0694">RNA-binding</keyword>
<dbReference type="Gene3D" id="2.40.100.10">
    <property type="entry name" value="Cyclophilin-like"/>
    <property type="match status" value="1"/>
</dbReference>
<comment type="function">
    <text evidence="8">Catalyzes the cis-trans isomerization of proline imidic peptide bonds in proteins.</text>
</comment>
<dbReference type="InterPro" id="IPR020892">
    <property type="entry name" value="Cyclophilin-type_PPIase_CS"/>
</dbReference>
<dbReference type="PIRSF" id="PIRSF001475">
    <property type="entry name" value="PPI_cyclophilin_E"/>
    <property type="match status" value="1"/>
</dbReference>
<dbReference type="PANTHER" id="PTHR11071">
    <property type="entry name" value="PEPTIDYL-PROLYL CIS-TRANS ISOMERASE"/>
    <property type="match status" value="1"/>
</dbReference>
<dbReference type="GO" id="GO:0003755">
    <property type="term" value="F:peptidyl-prolyl cis-trans isomerase activity"/>
    <property type="evidence" value="ECO:0007669"/>
    <property type="project" value="UniProtKB-KW"/>
</dbReference>
<proteinExistence type="inferred from homology"/>
<sequence length="303" mass="33586">MRILKKGERSVLRGLAEEVDDKVLHAAFIPFGDITDIQIPLDYETEKHRGFAFVEFELAEDAAAAIDNMNESELFGRTIRVNLAKPMRIKEGSSRPVWSDDDWLKKFSGKTLEENKEEEGSEPPKVETQEGEPTAKKARSNPQVYMDIKIGNKPAGRIQILLRSDVVPMTAENFRCLCTHEKGFGFKGSSFHRIIPQFMCQGGDFTNHNGTGGKSIYGKKFDDENFILKHTGPALLARAPVHPSFTTKASMSPSASADARPPHHPCLGEVTEGLDVLRQIEAQGSKDGKPKQKVIISDCGEYA</sequence>
<dbReference type="Proteomes" id="UP000694722">
    <property type="component" value="Unplaced"/>
</dbReference>
<dbReference type="AlphaFoldDB" id="A0A8D1K8T9"/>
<feature type="domain" description="RRM" evidence="12">
    <location>
        <begin position="8"/>
        <end position="86"/>
    </location>
</feature>
<dbReference type="CDD" id="cd12347">
    <property type="entry name" value="RRM_PPIE"/>
    <property type="match status" value="1"/>
</dbReference>
<reference evidence="13" key="1">
    <citation type="submission" date="2025-08" db="UniProtKB">
        <authorList>
            <consortium name="Ensembl"/>
        </authorList>
    </citation>
    <scope>IDENTIFICATION</scope>
</reference>
<evidence type="ECO:0000256" key="1">
    <source>
        <dbReference type="ARBA" id="ARBA00000971"/>
    </source>
</evidence>
<dbReference type="InterPro" id="IPR002130">
    <property type="entry name" value="Cyclophilin-type_PPIase_dom"/>
</dbReference>
<dbReference type="SUPFAM" id="SSF50891">
    <property type="entry name" value="Cyclophilin-like"/>
    <property type="match status" value="1"/>
</dbReference>
<dbReference type="Pfam" id="PF00076">
    <property type="entry name" value="RRM_1"/>
    <property type="match status" value="1"/>
</dbReference>
<comment type="similarity">
    <text evidence="2 8">Belongs to the cyclophilin-type PPIase family. PPIase E subfamily.</text>
</comment>
<dbReference type="InterPro" id="IPR016304">
    <property type="entry name" value="PPIE"/>
</dbReference>
<dbReference type="InterPro" id="IPR034168">
    <property type="entry name" value="PPIE_RRM"/>
</dbReference>
<evidence type="ECO:0000259" key="11">
    <source>
        <dbReference type="PROSITE" id="PS50072"/>
    </source>
</evidence>
<dbReference type="GO" id="GO:0006457">
    <property type="term" value="P:protein folding"/>
    <property type="evidence" value="ECO:0007669"/>
    <property type="project" value="InterPro"/>
</dbReference>
<dbReference type="InterPro" id="IPR000504">
    <property type="entry name" value="RRM_dom"/>
</dbReference>
<protein>
    <recommendedName>
        <fullName evidence="4 8">Peptidyl-prolyl cis-trans isomerase E</fullName>
        <shortName evidence="8">PPIase E</shortName>
        <ecNumber evidence="3 8">5.2.1.8</ecNumber>
    </recommendedName>
</protein>
<dbReference type="PROSITE" id="PS50102">
    <property type="entry name" value="RRM"/>
    <property type="match status" value="1"/>
</dbReference>
<evidence type="ECO:0000256" key="5">
    <source>
        <dbReference type="ARBA" id="ARBA00022884"/>
    </source>
</evidence>
<dbReference type="SUPFAM" id="SSF54928">
    <property type="entry name" value="RNA-binding domain, RBD"/>
    <property type="match status" value="1"/>
</dbReference>
<evidence type="ECO:0000313" key="14">
    <source>
        <dbReference type="Proteomes" id="UP000694722"/>
    </source>
</evidence>
<dbReference type="InterPro" id="IPR029000">
    <property type="entry name" value="Cyclophilin-like_dom_sf"/>
</dbReference>
<dbReference type="Gene3D" id="3.30.70.330">
    <property type="match status" value="1"/>
</dbReference>
<keyword evidence="6 8" id="KW-0697">Rotamase</keyword>
<keyword evidence="7 8" id="KW-0413">Isomerase</keyword>
<dbReference type="SMART" id="SM00360">
    <property type="entry name" value="RRM"/>
    <property type="match status" value="1"/>
</dbReference>
<dbReference type="FunFam" id="2.40.100.10:FF:000085">
    <property type="entry name" value="Peptidyl-prolyl cis-trans isomerase"/>
    <property type="match status" value="1"/>
</dbReference>
<evidence type="ECO:0000256" key="2">
    <source>
        <dbReference type="ARBA" id="ARBA00009483"/>
    </source>
</evidence>
<dbReference type="Pfam" id="PF00160">
    <property type="entry name" value="Pro_isomerase"/>
    <property type="match status" value="1"/>
</dbReference>
<dbReference type="FunFam" id="3.30.70.330:FF:000348">
    <property type="entry name" value="Peptidyl-prolyl cis-trans isomerase E"/>
    <property type="match status" value="1"/>
</dbReference>
<dbReference type="PROSITE" id="PS50072">
    <property type="entry name" value="CSA_PPIASE_2"/>
    <property type="match status" value="1"/>
</dbReference>
<dbReference type="EC" id="5.2.1.8" evidence="3 8"/>
<evidence type="ECO:0000256" key="3">
    <source>
        <dbReference type="ARBA" id="ARBA00013194"/>
    </source>
</evidence>
<dbReference type="PROSITE" id="PS00170">
    <property type="entry name" value="CSA_PPIASE_1"/>
    <property type="match status" value="1"/>
</dbReference>
<dbReference type="InterPro" id="IPR012677">
    <property type="entry name" value="Nucleotide-bd_a/b_plait_sf"/>
</dbReference>
<dbReference type="Ensembl" id="ENSSSCT00040043139.1">
    <property type="protein sequence ID" value="ENSSSCP00040018098.1"/>
    <property type="gene ID" value="ENSSSCG00040032043.1"/>
</dbReference>
<comment type="catalytic activity">
    <reaction evidence="1 8">
        <text>[protein]-peptidylproline (omega=180) = [protein]-peptidylproline (omega=0)</text>
        <dbReference type="Rhea" id="RHEA:16237"/>
        <dbReference type="Rhea" id="RHEA-COMP:10747"/>
        <dbReference type="Rhea" id="RHEA-COMP:10748"/>
        <dbReference type="ChEBI" id="CHEBI:83833"/>
        <dbReference type="ChEBI" id="CHEBI:83834"/>
        <dbReference type="EC" id="5.2.1.8"/>
    </reaction>
</comment>
<evidence type="ECO:0000259" key="12">
    <source>
        <dbReference type="PROSITE" id="PS50102"/>
    </source>
</evidence>
<dbReference type="PRINTS" id="PR00153">
    <property type="entry name" value="CSAPPISMRASE"/>
</dbReference>
<feature type="region of interest" description="Disordered" evidence="10">
    <location>
        <begin position="109"/>
        <end position="141"/>
    </location>
</feature>
<dbReference type="GO" id="GO:0003723">
    <property type="term" value="F:RNA binding"/>
    <property type="evidence" value="ECO:0007669"/>
    <property type="project" value="UniProtKB-UniRule"/>
</dbReference>
<feature type="domain" description="PPIase cyclophilin-type" evidence="11">
    <location>
        <begin position="145"/>
        <end position="301"/>
    </location>
</feature>
<accession>A0A8D1K8T9</accession>
<dbReference type="PANTHER" id="PTHR11071:SF561">
    <property type="entry name" value="PEPTIDYL-PROLYL CIS-TRANS ISOMERASE D-RELATED"/>
    <property type="match status" value="1"/>
</dbReference>
<dbReference type="InterPro" id="IPR035979">
    <property type="entry name" value="RBD_domain_sf"/>
</dbReference>